<proteinExistence type="inferred from homology"/>
<dbReference type="InterPro" id="IPR016300">
    <property type="entry name" value="ATPase_ArsA/GET3"/>
</dbReference>
<dbReference type="InterPro" id="IPR025723">
    <property type="entry name" value="ArsA/GET3_ATPase-like"/>
</dbReference>
<evidence type="ECO:0000256" key="1">
    <source>
        <dbReference type="ARBA" id="ARBA00011040"/>
    </source>
</evidence>
<dbReference type="InterPro" id="IPR027417">
    <property type="entry name" value="P-loop_NTPase"/>
</dbReference>
<dbReference type="NCBIfam" id="TIGR00345">
    <property type="entry name" value="GET3_arsA_TRC40"/>
    <property type="match status" value="1"/>
</dbReference>
<dbReference type="Pfam" id="PF02374">
    <property type="entry name" value="ArsA_ATPase"/>
    <property type="match status" value="1"/>
</dbReference>
<dbReference type="PANTHER" id="PTHR10803:SF3">
    <property type="entry name" value="ATPASE GET3"/>
    <property type="match status" value="1"/>
</dbReference>
<name>A0A371QXN5_9CREN</name>
<dbReference type="PANTHER" id="PTHR10803">
    <property type="entry name" value="ARSENICAL PUMP-DRIVING ATPASE ARSENITE-TRANSLOCATING ATPASE"/>
    <property type="match status" value="1"/>
</dbReference>
<dbReference type="GO" id="GO:0016887">
    <property type="term" value="F:ATP hydrolysis activity"/>
    <property type="evidence" value="ECO:0007669"/>
    <property type="project" value="InterPro"/>
</dbReference>
<sequence>MTHLVFLGGKGGVGKTTLSCAISYQLAARGRRTLLVSTDPAHSVGDVLDMEIGPAPRRVVDNLYAMELDLEKIALEKGSRVKNIAVKILPPDVYEAFSKYVDAVVKGPGVDEYTLIEKILDFAKSEFNYVVFDTAPIGHTFKLLQLPDLLKSWLDMLRRQRLSYVKLSKNVAKLKGEDYRGDPLLEFLEETAKKIDAVTQVLKNPSRTSFFLVANPEKVVLDETLRFIERLTEIGIPLKGVIMNKYRHPTNPKVRRLVEKISTLIIAYVHEDEDEIYGVEKISKIGAVLMPVINKLTTLS</sequence>
<dbReference type="Proteomes" id="UP000256877">
    <property type="component" value="Unassembled WGS sequence"/>
</dbReference>
<comment type="caution">
    <text evidence="3">The sequence shown here is derived from an EMBL/GenBank/DDBJ whole genome shotgun (WGS) entry which is preliminary data.</text>
</comment>
<organism evidence="3 4">
    <name type="scientific">Pyrobaculum aerophilum</name>
    <dbReference type="NCBI Taxonomy" id="13773"/>
    <lineage>
        <taxon>Archaea</taxon>
        <taxon>Thermoproteota</taxon>
        <taxon>Thermoprotei</taxon>
        <taxon>Thermoproteales</taxon>
        <taxon>Thermoproteaceae</taxon>
        <taxon>Pyrobaculum</taxon>
    </lineage>
</organism>
<comment type="similarity">
    <text evidence="1">Belongs to the arsA ATPase family.</text>
</comment>
<protein>
    <submittedName>
        <fullName evidence="3">Arsenic-transporting ATPase</fullName>
    </submittedName>
</protein>
<evidence type="ECO:0000259" key="2">
    <source>
        <dbReference type="Pfam" id="PF02374"/>
    </source>
</evidence>
<dbReference type="OrthoDB" id="46198at2157"/>
<dbReference type="CDD" id="cd02035">
    <property type="entry name" value="ArsA"/>
    <property type="match status" value="1"/>
</dbReference>
<accession>A0A371QXN5</accession>
<dbReference type="EMBL" id="NMUF01000062">
    <property type="protein sequence ID" value="RFA95098.1"/>
    <property type="molecule type" value="Genomic_DNA"/>
</dbReference>
<feature type="domain" description="ArsA/GET3 Anion-transporting ATPase-like" evidence="2">
    <location>
        <begin position="3"/>
        <end position="247"/>
    </location>
</feature>
<dbReference type="RefSeq" id="WP_116430655.1">
    <property type="nucleotide sequence ID" value="NZ_NMUF01000062.1"/>
</dbReference>
<gene>
    <name evidence="3" type="ORF">CGL52_13235</name>
</gene>
<dbReference type="SUPFAM" id="SSF52540">
    <property type="entry name" value="P-loop containing nucleoside triphosphate hydrolases"/>
    <property type="match status" value="1"/>
</dbReference>
<reference evidence="3 4" key="1">
    <citation type="submission" date="2017-07" db="EMBL/GenBank/DDBJ databases">
        <title>Draft genome sequence of aerobic hyperthermophilic archaea, Pyrobaculum aerophilum YKB31 and YKB32.</title>
        <authorList>
            <person name="Mochizuki T."/>
            <person name="Berliner A.J."/>
            <person name="Yoshida-Takashima Y."/>
            <person name="Takaki Y."/>
            <person name="Nunoura T."/>
            <person name="Takai K."/>
        </authorList>
    </citation>
    <scope>NUCLEOTIDE SEQUENCE [LARGE SCALE GENOMIC DNA]</scope>
    <source>
        <strain evidence="3 4">YKB32</strain>
    </source>
</reference>
<dbReference type="GO" id="GO:0005524">
    <property type="term" value="F:ATP binding"/>
    <property type="evidence" value="ECO:0007669"/>
    <property type="project" value="InterPro"/>
</dbReference>
<evidence type="ECO:0000313" key="3">
    <source>
        <dbReference type="EMBL" id="RFA95098.1"/>
    </source>
</evidence>
<dbReference type="AlphaFoldDB" id="A0A371QXN5"/>
<evidence type="ECO:0000313" key="4">
    <source>
        <dbReference type="Proteomes" id="UP000256877"/>
    </source>
</evidence>
<dbReference type="Gene3D" id="3.40.50.300">
    <property type="entry name" value="P-loop containing nucleotide triphosphate hydrolases"/>
    <property type="match status" value="1"/>
</dbReference>